<dbReference type="AlphaFoldDB" id="A0A1I4UXE0"/>
<dbReference type="Pfam" id="PF10022">
    <property type="entry name" value="DUF2264"/>
    <property type="match status" value="1"/>
</dbReference>
<evidence type="ECO:0000313" key="3">
    <source>
        <dbReference type="Proteomes" id="UP000183766"/>
    </source>
</evidence>
<evidence type="ECO:0000259" key="1">
    <source>
        <dbReference type="Pfam" id="PF10022"/>
    </source>
</evidence>
<sequence length="425" mass="49273">MKNLNNIMNLNRHYVLLLLMVILMIPSQDLSAKKKKQVKEPTDRELWAEVLYRMAEPVLSNMSEGKLQQNMLVELSPTWDGRNKKVTYMECFGRLMAGLAPWISLPDDDTSEGIWRKQLREWALKSYAQAVDPESPDYLLWRKEGQTLVDAAYIAESFIRGYDALWLPLDSVTKQRYITEFTQLRRVDPPYTNWLLFSATVEAFLRKAGAPSDTYRIASALRKVEEWYVGDGWYSDGKDFAFDYYNSFVLHPMYIEPLEIMTNSGKNKVWNMPECDYNRAVKRMQRFGMILERFISPEGTLPVFGRSITYRTGTLQPLALLAWREWLPKELPDGQVRAAMTAVIKRMFGDDRNFNEKGFLTLGFNGKQPNISDWYTNNGSLYMASLAFLPLGLPADHPFWTSPAEDWTSKKAWEGNDFPKDHAFH</sequence>
<organism evidence="2 3">
    <name type="scientific">Bacteroides xylanisolvens</name>
    <dbReference type="NCBI Taxonomy" id="371601"/>
    <lineage>
        <taxon>Bacteria</taxon>
        <taxon>Pseudomonadati</taxon>
        <taxon>Bacteroidota</taxon>
        <taxon>Bacteroidia</taxon>
        <taxon>Bacteroidales</taxon>
        <taxon>Bacteroidaceae</taxon>
        <taxon>Bacteroides</taxon>
    </lineage>
</organism>
<dbReference type="Proteomes" id="UP000183766">
    <property type="component" value="Unassembled WGS sequence"/>
</dbReference>
<dbReference type="EMBL" id="FOUM01000014">
    <property type="protein sequence ID" value="SFM93430.1"/>
    <property type="molecule type" value="Genomic_DNA"/>
</dbReference>
<protein>
    <recommendedName>
        <fullName evidence="1">DUF2264 domain-containing protein</fullName>
    </recommendedName>
</protein>
<dbReference type="InterPro" id="IPR016624">
    <property type="entry name" value="UCP014753"/>
</dbReference>
<reference evidence="3" key="1">
    <citation type="submission" date="2016-10" db="EMBL/GenBank/DDBJ databases">
        <authorList>
            <person name="Varghese N."/>
            <person name="Submissions S."/>
        </authorList>
    </citation>
    <scope>NUCLEOTIDE SEQUENCE [LARGE SCALE GENOMIC DNA]</scope>
    <source>
        <strain evidence="3">NLAE-zl-C202</strain>
    </source>
</reference>
<dbReference type="InterPro" id="IPR049349">
    <property type="entry name" value="DUF2264_N"/>
</dbReference>
<dbReference type="PANTHER" id="PTHR35339:SF3">
    <property type="entry name" value="DUF2264 DOMAIN-CONTAINING PROTEIN"/>
    <property type="match status" value="1"/>
</dbReference>
<evidence type="ECO:0000313" key="2">
    <source>
        <dbReference type="EMBL" id="SFM93430.1"/>
    </source>
</evidence>
<gene>
    <name evidence="2" type="ORF">SAMN05216250_11445</name>
</gene>
<dbReference type="PANTHER" id="PTHR35339">
    <property type="entry name" value="LINALOOL DEHYDRATASE_ISOMERASE DOMAIN-CONTAINING PROTEIN"/>
    <property type="match status" value="1"/>
</dbReference>
<accession>A0A1I4UXE0</accession>
<proteinExistence type="predicted"/>
<feature type="domain" description="DUF2264" evidence="1">
    <location>
        <begin position="43"/>
        <end position="407"/>
    </location>
</feature>
<dbReference type="PIRSF" id="PIRSF014753">
    <property type="entry name" value="UCP014753"/>
    <property type="match status" value="1"/>
</dbReference>
<name>A0A1I4UXE0_9BACE</name>